<evidence type="ECO:0000256" key="2">
    <source>
        <dbReference type="ARBA" id="ARBA00023239"/>
    </source>
</evidence>
<reference evidence="4 5" key="1">
    <citation type="submission" date="2016-05" db="EMBL/GenBank/DDBJ databases">
        <title>Genome Sequence of Pseudomonas citronellolis Strain SJTE-3, an Estrogens and Persistent Organic Pollutants degradation strain.</title>
        <authorList>
            <person name="Liang R."/>
        </authorList>
    </citation>
    <scope>NUCLEOTIDE SEQUENCE [LARGE SCALE GENOMIC DNA]</scope>
    <source>
        <strain evidence="4 5">SJTE-3</strain>
    </source>
</reference>
<dbReference type="InterPro" id="IPR036409">
    <property type="entry name" value="Aldolase_II/adducin_N_sf"/>
</dbReference>
<dbReference type="Pfam" id="PF00596">
    <property type="entry name" value="Aldolase_II"/>
    <property type="match status" value="1"/>
</dbReference>
<organism evidence="4 5">
    <name type="scientific">Pseudomonas citronellolis</name>
    <dbReference type="NCBI Taxonomy" id="53408"/>
    <lineage>
        <taxon>Bacteria</taxon>
        <taxon>Pseudomonadati</taxon>
        <taxon>Pseudomonadota</taxon>
        <taxon>Gammaproteobacteria</taxon>
        <taxon>Pseudomonadales</taxon>
        <taxon>Pseudomonadaceae</taxon>
        <taxon>Pseudomonas</taxon>
    </lineage>
</organism>
<name>A0A1A9KE17_9PSED</name>
<keyword evidence="1" id="KW-0479">Metal-binding</keyword>
<evidence type="ECO:0000256" key="1">
    <source>
        <dbReference type="ARBA" id="ARBA00022723"/>
    </source>
</evidence>
<evidence type="ECO:0000313" key="4">
    <source>
        <dbReference type="EMBL" id="ANI15772.1"/>
    </source>
</evidence>
<evidence type="ECO:0000259" key="3">
    <source>
        <dbReference type="SMART" id="SM01007"/>
    </source>
</evidence>
<gene>
    <name evidence="4" type="ORF">A9C11_18120</name>
</gene>
<dbReference type="InterPro" id="IPR001303">
    <property type="entry name" value="Aldolase_II/adducin_N"/>
</dbReference>
<dbReference type="InterPro" id="IPR050197">
    <property type="entry name" value="Aldolase_class_II_sugar_metab"/>
</dbReference>
<dbReference type="RefSeq" id="WP_064583486.1">
    <property type="nucleotide sequence ID" value="NZ_CP015878.1"/>
</dbReference>
<dbReference type="GO" id="GO:0019323">
    <property type="term" value="P:pentose catabolic process"/>
    <property type="evidence" value="ECO:0007669"/>
    <property type="project" value="TreeGrafter"/>
</dbReference>
<dbReference type="Proteomes" id="UP000077748">
    <property type="component" value="Chromosome"/>
</dbReference>
<dbReference type="GO" id="GO:0016832">
    <property type="term" value="F:aldehyde-lyase activity"/>
    <property type="evidence" value="ECO:0007669"/>
    <property type="project" value="TreeGrafter"/>
</dbReference>
<dbReference type="SUPFAM" id="SSF53639">
    <property type="entry name" value="AraD/HMP-PK domain-like"/>
    <property type="match status" value="1"/>
</dbReference>
<dbReference type="AlphaFoldDB" id="A0A1A9KE17"/>
<evidence type="ECO:0000313" key="5">
    <source>
        <dbReference type="Proteomes" id="UP000077748"/>
    </source>
</evidence>
<keyword evidence="2" id="KW-0456">Lyase</keyword>
<dbReference type="EMBL" id="CP015878">
    <property type="protein sequence ID" value="ANI15772.1"/>
    <property type="molecule type" value="Genomic_DNA"/>
</dbReference>
<sequence length="223" mass="23949">MSQPSPFDAVHFVQQFEREVAEARQLLLDSQSLRPGAAGNISLRLPGGQRLAIAAFNGPQVGAALLLDFDLGNPQGTLSDNLREVAALHVAIYRERPRANAIIHTHSPYLSAFAIARRPLPAHSNALLFAIAEDQAIPVADWGPRYSAEPVVAALREQPWTPAVLLANHGPFAWAEGGVLAATRLLVNLEETAYLSFLAEQLGGAQRFPAGAAQRVRQGWSAA</sequence>
<dbReference type="Gene3D" id="3.40.225.10">
    <property type="entry name" value="Class II aldolase/adducin N-terminal domain"/>
    <property type="match status" value="1"/>
</dbReference>
<dbReference type="PANTHER" id="PTHR22789">
    <property type="entry name" value="FUCULOSE PHOSPHATE ALDOLASE"/>
    <property type="match status" value="1"/>
</dbReference>
<proteinExistence type="predicted"/>
<dbReference type="GO" id="GO:0005829">
    <property type="term" value="C:cytosol"/>
    <property type="evidence" value="ECO:0007669"/>
    <property type="project" value="TreeGrafter"/>
</dbReference>
<feature type="domain" description="Class II aldolase/adducin N-terminal" evidence="3">
    <location>
        <begin position="18"/>
        <end position="197"/>
    </location>
</feature>
<accession>A0A1A9KE17</accession>
<dbReference type="SMART" id="SM01007">
    <property type="entry name" value="Aldolase_II"/>
    <property type="match status" value="1"/>
</dbReference>
<protein>
    <recommendedName>
        <fullName evidence="3">Class II aldolase/adducin N-terminal domain-containing protein</fullName>
    </recommendedName>
</protein>
<dbReference type="GO" id="GO:0046872">
    <property type="term" value="F:metal ion binding"/>
    <property type="evidence" value="ECO:0007669"/>
    <property type="project" value="UniProtKB-KW"/>
</dbReference>
<dbReference type="PANTHER" id="PTHR22789:SF0">
    <property type="entry name" value="3-OXO-TETRONATE 4-PHOSPHATE DECARBOXYLASE-RELATED"/>
    <property type="match status" value="1"/>
</dbReference>